<dbReference type="SUPFAM" id="SSF111369">
    <property type="entry name" value="HlyD-like secretion proteins"/>
    <property type="match status" value="1"/>
</dbReference>
<evidence type="ECO:0000256" key="1">
    <source>
        <dbReference type="ARBA" id="ARBA00009477"/>
    </source>
</evidence>
<dbReference type="GO" id="GO:0022857">
    <property type="term" value="F:transmembrane transporter activity"/>
    <property type="evidence" value="ECO:0007669"/>
    <property type="project" value="InterPro"/>
</dbReference>
<accession>A0A3M7TJ49</accession>
<dbReference type="AlphaFoldDB" id="A0A3M7TJ49"/>
<proteinExistence type="inferred from homology"/>
<gene>
    <name evidence="5" type="ORF">D1631_13905</name>
</gene>
<dbReference type="GO" id="GO:0006508">
    <property type="term" value="P:proteolysis"/>
    <property type="evidence" value="ECO:0007669"/>
    <property type="project" value="InterPro"/>
</dbReference>
<dbReference type="NCBIfam" id="TIGR01730">
    <property type="entry name" value="RND_mfp"/>
    <property type="match status" value="1"/>
</dbReference>
<evidence type="ECO:0000313" key="6">
    <source>
        <dbReference type="Proteomes" id="UP000278775"/>
    </source>
</evidence>
<keyword evidence="2" id="KW-0813">Transport</keyword>
<evidence type="ECO:0000259" key="3">
    <source>
        <dbReference type="Pfam" id="PF00326"/>
    </source>
</evidence>
<dbReference type="Gene3D" id="3.40.50.1820">
    <property type="entry name" value="alpha/beta hydrolase"/>
    <property type="match status" value="1"/>
</dbReference>
<dbReference type="Gene3D" id="1.10.287.470">
    <property type="entry name" value="Helix hairpin bin"/>
    <property type="match status" value="1"/>
</dbReference>
<dbReference type="GO" id="GO:0060003">
    <property type="term" value="P:copper ion export"/>
    <property type="evidence" value="ECO:0007669"/>
    <property type="project" value="TreeGrafter"/>
</dbReference>
<protein>
    <submittedName>
        <fullName evidence="5">Efflux RND transporter periplasmic adaptor subunit</fullName>
    </submittedName>
</protein>
<dbReference type="Gene3D" id="2.40.50.100">
    <property type="match status" value="1"/>
</dbReference>
<dbReference type="Proteomes" id="UP000278775">
    <property type="component" value="Unassembled WGS sequence"/>
</dbReference>
<evidence type="ECO:0000256" key="2">
    <source>
        <dbReference type="ARBA" id="ARBA00022448"/>
    </source>
</evidence>
<dbReference type="Gene3D" id="2.40.30.170">
    <property type="match status" value="1"/>
</dbReference>
<dbReference type="SUPFAM" id="SSF53474">
    <property type="entry name" value="alpha/beta-Hydrolases"/>
    <property type="match status" value="1"/>
</dbReference>
<feature type="domain" description="CusB-like beta-barrel" evidence="4">
    <location>
        <begin position="233"/>
        <end position="306"/>
    </location>
</feature>
<dbReference type="GO" id="GO:0030313">
    <property type="term" value="C:cell envelope"/>
    <property type="evidence" value="ECO:0007669"/>
    <property type="project" value="TreeGrafter"/>
</dbReference>
<sequence>MSKSIQNQYSIVLMLTLFFSVQCNKKEEAVIKPTIPKDESLVVLSDAQLKNTPIETESLSVKNISTVLKINGKIDVPPQNLVSVSVPLGGYLKNTTLLPGMRVNKGQVIAVIENPQFIQLQQDYLMAKSKLHFAELDYNRQKKLNQSQASSDKVMQQAQSEMNSQRIMMNTLAEQLQLVNINPGSLTSGNIRKSVPVYSTINGFVSKVNVNIGKFVNPSDVLFELINPNDIHLNLKVYEKDLGMLKIGQRFTAYTNTQPEKKYDGEIILISKDINADGTADVHCHFEQYDHSLTPGMYMNAEIETQTSFSNALPEESTVNFEGKDYVFVQEKRRYGGDKYLRNKDQGLIEHQYMVWNVKNNKVHSIPAKSMQVYVATDHPRYFWTYNAREDNDYRGFRSLNVYRYDLLENKSELVFENASEMVIGKDGRYTIGFLMYKNQWMVYDHLLEQTKIIDYNGILNYPIFMPDGSLLFTAGDRLINYHLETGVLKTGFKQENSKISFHEYSGKMIHQMESFKITRRTIEMSQPLMLHIRRENHNDSGYYSFYKGKLKQMLPYTSNMIKMFSYKGKHDLVYSIEENYNLSPRLYSKSKSSGQKKVLYTTNLHDKEAIDLQQDVISYTNSEGKDLKGVLYYPIKFDKTKKYPLVVQVYSIQHDEFNKYLYPAWGPSGFNIRLLLENGYMVFQPDIVLDNRGPGISALDCVHSGLDAIQGNVNIDFRRMGLTGHSFGGYETNFIATHSERFSAYVSGASLSDIMNTYFSFNELFKIADYSRFETGQFSMGVPFSEDKDLYYKNNPINFIEKVNAPVLLWAGKKDTNIPPTQTMSFYMGLLRNRKKVVALMYADQEHTFKKSSEDIRDLNTKILEWWDYHLKSRKDIEWIDKEMKRDAE</sequence>
<dbReference type="GO" id="GO:0015679">
    <property type="term" value="P:plasma membrane copper ion transport"/>
    <property type="evidence" value="ECO:0007669"/>
    <property type="project" value="TreeGrafter"/>
</dbReference>
<dbReference type="InterPro" id="IPR051909">
    <property type="entry name" value="MFP_Cation_Efflux"/>
</dbReference>
<evidence type="ECO:0000259" key="4">
    <source>
        <dbReference type="Pfam" id="PF25954"/>
    </source>
</evidence>
<comment type="caution">
    <text evidence="5">The sequence shown here is derived from an EMBL/GenBank/DDBJ whole genome shotgun (WGS) entry which is preliminary data.</text>
</comment>
<reference evidence="5 6" key="1">
    <citation type="submission" date="2018-08" db="EMBL/GenBank/DDBJ databases">
        <title>Chryseobacterium nematophagum: a novel matrix digesting pathogen of nematodes.</title>
        <authorList>
            <person name="Page A."/>
            <person name="Roberts M."/>
            <person name="Felix M.-A."/>
            <person name="Weir W."/>
        </authorList>
    </citation>
    <scope>NUCLEOTIDE SEQUENCE [LARGE SCALE GENOMIC DNA]</scope>
    <source>
        <strain evidence="5 6">JUb129</strain>
    </source>
</reference>
<dbReference type="GO" id="GO:0016020">
    <property type="term" value="C:membrane"/>
    <property type="evidence" value="ECO:0007669"/>
    <property type="project" value="InterPro"/>
</dbReference>
<dbReference type="PANTHER" id="PTHR30097">
    <property type="entry name" value="CATION EFFLUX SYSTEM PROTEIN CUSB"/>
    <property type="match status" value="1"/>
</dbReference>
<dbReference type="InterPro" id="IPR029058">
    <property type="entry name" value="AB_hydrolase_fold"/>
</dbReference>
<dbReference type="InterPro" id="IPR058792">
    <property type="entry name" value="Beta-barrel_RND_2"/>
</dbReference>
<dbReference type="PANTHER" id="PTHR30097:SF4">
    <property type="entry name" value="SLR6042 PROTEIN"/>
    <property type="match status" value="1"/>
</dbReference>
<dbReference type="OrthoDB" id="9812921at2"/>
<feature type="domain" description="Peptidase S9 prolyl oligopeptidase catalytic" evidence="3">
    <location>
        <begin position="710"/>
        <end position="874"/>
    </location>
</feature>
<dbReference type="InterPro" id="IPR001375">
    <property type="entry name" value="Peptidase_S9_cat"/>
</dbReference>
<comment type="similarity">
    <text evidence="1">Belongs to the membrane fusion protein (MFP) (TC 8.A.1) family.</text>
</comment>
<evidence type="ECO:0000313" key="5">
    <source>
        <dbReference type="EMBL" id="RNA62947.1"/>
    </source>
</evidence>
<dbReference type="Pfam" id="PF25954">
    <property type="entry name" value="Beta-barrel_RND_2"/>
    <property type="match status" value="1"/>
</dbReference>
<dbReference type="EMBL" id="QWIU01000002">
    <property type="protein sequence ID" value="RNA62947.1"/>
    <property type="molecule type" value="Genomic_DNA"/>
</dbReference>
<dbReference type="Pfam" id="PF00326">
    <property type="entry name" value="Peptidase_S9"/>
    <property type="match status" value="1"/>
</dbReference>
<name>A0A3M7TJ49_9FLAO</name>
<dbReference type="SUPFAM" id="SSF50969">
    <property type="entry name" value="YVTN repeat-like/Quinoprotein amine dehydrogenase"/>
    <property type="match status" value="1"/>
</dbReference>
<dbReference type="InterPro" id="IPR011044">
    <property type="entry name" value="Quino_amine_DH_bsu"/>
</dbReference>
<dbReference type="GO" id="GO:0008236">
    <property type="term" value="F:serine-type peptidase activity"/>
    <property type="evidence" value="ECO:0007669"/>
    <property type="project" value="InterPro"/>
</dbReference>
<organism evidence="5 6">
    <name type="scientific">Chryseobacterium nematophagum</name>
    <dbReference type="NCBI Taxonomy" id="2305228"/>
    <lineage>
        <taxon>Bacteria</taxon>
        <taxon>Pseudomonadati</taxon>
        <taxon>Bacteroidota</taxon>
        <taxon>Flavobacteriia</taxon>
        <taxon>Flavobacteriales</taxon>
        <taxon>Weeksellaceae</taxon>
        <taxon>Chryseobacterium group</taxon>
        <taxon>Chryseobacterium</taxon>
    </lineage>
</organism>
<dbReference type="InterPro" id="IPR006143">
    <property type="entry name" value="RND_pump_MFP"/>
</dbReference>